<accession>A0A194XVI3</accession>
<evidence type="ECO:0008006" key="4">
    <source>
        <dbReference type="Google" id="ProtNLM"/>
    </source>
</evidence>
<feature type="region of interest" description="Disordered" evidence="1">
    <location>
        <begin position="142"/>
        <end position="179"/>
    </location>
</feature>
<feature type="compositionally biased region" description="Acidic residues" evidence="1">
    <location>
        <begin position="158"/>
        <end position="179"/>
    </location>
</feature>
<evidence type="ECO:0000256" key="1">
    <source>
        <dbReference type="SAM" id="MobiDB-lite"/>
    </source>
</evidence>
<reference evidence="2 3" key="1">
    <citation type="submission" date="2015-10" db="EMBL/GenBank/DDBJ databases">
        <title>Full genome of DAOMC 229536 Phialocephala scopiformis, a fungal endophyte of spruce producing the potent anti-insectan compound rugulosin.</title>
        <authorList>
            <consortium name="DOE Joint Genome Institute"/>
            <person name="Walker A.K."/>
            <person name="Frasz S.L."/>
            <person name="Seifert K.A."/>
            <person name="Miller J.D."/>
            <person name="Mondo S.J."/>
            <person name="Labutti K."/>
            <person name="Lipzen A."/>
            <person name="Dockter R."/>
            <person name="Kennedy M."/>
            <person name="Grigoriev I.V."/>
            <person name="Spatafora J.W."/>
        </authorList>
    </citation>
    <scope>NUCLEOTIDE SEQUENCE [LARGE SCALE GENOMIC DNA]</scope>
    <source>
        <strain evidence="2 3">CBS 120377</strain>
    </source>
</reference>
<sequence>MNAQFTFVGSARILSNTSTATPSSTVPQHQPQQQFKTINIMPKATDDSIELPKSYEQWSYDRARSECSRRHLSTTGLKYELIRNIVNNDIEQRGLQPVIVYDNDNDPDGSLEMRKVHRLKARKKKTEERLRALSDRAANLIVTKCPHKTQPNEGSSEGIDESGDVSEGEAGLEGETAET</sequence>
<gene>
    <name evidence="2" type="ORF">LY89DRAFT_662991</name>
</gene>
<dbReference type="RefSeq" id="XP_018078593.1">
    <property type="nucleotide sequence ID" value="XM_018212680.1"/>
</dbReference>
<organism evidence="2 3">
    <name type="scientific">Mollisia scopiformis</name>
    <name type="common">Conifer needle endophyte fungus</name>
    <name type="synonym">Phialocephala scopiformis</name>
    <dbReference type="NCBI Taxonomy" id="149040"/>
    <lineage>
        <taxon>Eukaryota</taxon>
        <taxon>Fungi</taxon>
        <taxon>Dikarya</taxon>
        <taxon>Ascomycota</taxon>
        <taxon>Pezizomycotina</taxon>
        <taxon>Leotiomycetes</taxon>
        <taxon>Helotiales</taxon>
        <taxon>Mollisiaceae</taxon>
        <taxon>Mollisia</taxon>
    </lineage>
</organism>
<keyword evidence="3" id="KW-1185">Reference proteome</keyword>
<evidence type="ECO:0000313" key="3">
    <source>
        <dbReference type="Proteomes" id="UP000070700"/>
    </source>
</evidence>
<dbReference type="GeneID" id="28822406"/>
<dbReference type="AlphaFoldDB" id="A0A194XVI3"/>
<dbReference type="InParanoid" id="A0A194XVI3"/>
<evidence type="ECO:0000313" key="2">
    <source>
        <dbReference type="EMBL" id="KUJ24238.1"/>
    </source>
</evidence>
<dbReference type="KEGG" id="psco:LY89DRAFT_662991"/>
<proteinExistence type="predicted"/>
<dbReference type="EMBL" id="KQ947404">
    <property type="protein sequence ID" value="KUJ24238.1"/>
    <property type="molecule type" value="Genomic_DNA"/>
</dbReference>
<protein>
    <recommendedName>
        <fullName evidence="4">SAP domain-containing protein</fullName>
    </recommendedName>
</protein>
<dbReference type="OrthoDB" id="3993201at2759"/>
<name>A0A194XVI3_MOLSC</name>
<dbReference type="Proteomes" id="UP000070700">
    <property type="component" value="Unassembled WGS sequence"/>
</dbReference>